<dbReference type="EMBL" id="JAQQWK010000011">
    <property type="protein sequence ID" value="KAK8024172.1"/>
    <property type="molecule type" value="Genomic_DNA"/>
</dbReference>
<organism evidence="4 5">
    <name type="scientific">Apiospora rasikravindrae</name>
    <dbReference type="NCBI Taxonomy" id="990691"/>
    <lineage>
        <taxon>Eukaryota</taxon>
        <taxon>Fungi</taxon>
        <taxon>Dikarya</taxon>
        <taxon>Ascomycota</taxon>
        <taxon>Pezizomycotina</taxon>
        <taxon>Sordariomycetes</taxon>
        <taxon>Xylariomycetidae</taxon>
        <taxon>Amphisphaeriales</taxon>
        <taxon>Apiosporaceae</taxon>
        <taxon>Apiospora</taxon>
    </lineage>
</organism>
<dbReference type="InterPro" id="IPR036864">
    <property type="entry name" value="Zn2-C6_fun-type_DNA-bd_sf"/>
</dbReference>
<evidence type="ECO:0000256" key="1">
    <source>
        <dbReference type="ARBA" id="ARBA00004123"/>
    </source>
</evidence>
<protein>
    <submittedName>
        <fullName evidence="4">Acriflavine sensitivity control protein acr-2</fullName>
    </submittedName>
</protein>
<comment type="caution">
    <text evidence="4">The sequence shown here is derived from an EMBL/GenBank/DDBJ whole genome shotgun (WGS) entry which is preliminary data.</text>
</comment>
<dbReference type="Pfam" id="PF11951">
    <property type="entry name" value="Fungal_trans_2"/>
    <property type="match status" value="2"/>
</dbReference>
<dbReference type="SUPFAM" id="SSF57701">
    <property type="entry name" value="Zn2/Cys6 DNA-binding domain"/>
    <property type="match status" value="1"/>
</dbReference>
<comment type="subcellular location">
    <subcellularLocation>
        <location evidence="1">Nucleus</location>
    </subcellularLocation>
</comment>
<keyword evidence="5" id="KW-1185">Reference proteome</keyword>
<dbReference type="PANTHER" id="PTHR37534">
    <property type="entry name" value="TRANSCRIPTIONAL ACTIVATOR PROTEIN UGA3"/>
    <property type="match status" value="1"/>
</dbReference>
<dbReference type="SMART" id="SM00066">
    <property type="entry name" value="GAL4"/>
    <property type="match status" value="1"/>
</dbReference>
<accession>A0ABR1S389</accession>
<sequence>MAALPPCHNCRRNRKRCDRSVPSCNKCSSTGQECLGYGKLLRWTGGAASRGRLAGSKTYALSGETKQDAIVRFQPQTNSKPQSENFVSFEIAPSLRDPLFQDLDDPTRKYLCYYAIKPNSNSNATYLVGARFCQDLVVHDSYQLAWNPFRELIPISSSYSFLRHIIVAASALHYYNAGCHSSPTRAQPLVAKGALVDALRARQNAIKGLQEVLERHRLAPNDESLAHERDAVLATVLFFVNFALVDSGKGEWRSHMRAAGSLIAAHVTDSVPNPPLTTNIPHILGLRSSTTSDQDGFSLVALNAALKPGRIQEIPSSASIRDYIASDSVAYYIWGCTLDSLITPLPGKDTGSAQLEIDPVSILPILRRTEANSYHSCPADLLVNILSTARLARSIGIENGGNPTSSQLKEGLLLLKDAQAFDVEDWAVRMCAASVQLGFVNGEEIDYRTHAAATYRAAACLYVLLATPGLHKYVQEASSDPDLVGDLPFLPTTEDLVSTIFCQLSFIQVDSPLYKFTTWPVFMTGVETTSSERRAWVLSRLQVMWDLCPWGMIKSAMETLTNIWQLRDLDLIKPENVACENTVGDGPRGSTSWRQQLSAMGFDCLIV</sequence>
<dbReference type="InterPro" id="IPR021858">
    <property type="entry name" value="Fun_TF"/>
</dbReference>
<dbReference type="PANTHER" id="PTHR37534:SF51">
    <property type="entry name" value="ACRIFLAVINE SENSITIVITY CONTROL PROTEIN ACR-2"/>
    <property type="match status" value="1"/>
</dbReference>
<dbReference type="Proteomes" id="UP001444661">
    <property type="component" value="Unassembled WGS sequence"/>
</dbReference>
<keyword evidence="2" id="KW-0539">Nucleus</keyword>
<name>A0ABR1S389_9PEZI</name>
<dbReference type="Pfam" id="PF00172">
    <property type="entry name" value="Zn_clus"/>
    <property type="match status" value="1"/>
</dbReference>
<proteinExistence type="predicted"/>
<evidence type="ECO:0000259" key="3">
    <source>
        <dbReference type="PROSITE" id="PS50048"/>
    </source>
</evidence>
<evidence type="ECO:0000256" key="2">
    <source>
        <dbReference type="ARBA" id="ARBA00023242"/>
    </source>
</evidence>
<dbReference type="InterPro" id="IPR001138">
    <property type="entry name" value="Zn2Cys6_DnaBD"/>
</dbReference>
<gene>
    <name evidence="4" type="ORF">PG993_012238</name>
</gene>
<evidence type="ECO:0000313" key="5">
    <source>
        <dbReference type="Proteomes" id="UP001444661"/>
    </source>
</evidence>
<evidence type="ECO:0000313" key="4">
    <source>
        <dbReference type="EMBL" id="KAK8024172.1"/>
    </source>
</evidence>
<dbReference type="PROSITE" id="PS50048">
    <property type="entry name" value="ZN2_CY6_FUNGAL_2"/>
    <property type="match status" value="1"/>
</dbReference>
<feature type="domain" description="Zn(2)-C6 fungal-type" evidence="3">
    <location>
        <begin position="6"/>
        <end position="34"/>
    </location>
</feature>
<dbReference type="PROSITE" id="PS00463">
    <property type="entry name" value="ZN2_CY6_FUNGAL_1"/>
    <property type="match status" value="1"/>
</dbReference>
<reference evidence="4 5" key="1">
    <citation type="submission" date="2023-01" db="EMBL/GenBank/DDBJ databases">
        <title>Analysis of 21 Apiospora genomes using comparative genomics revels a genus with tremendous synthesis potential of carbohydrate active enzymes and secondary metabolites.</title>
        <authorList>
            <person name="Sorensen T."/>
        </authorList>
    </citation>
    <scope>NUCLEOTIDE SEQUENCE [LARGE SCALE GENOMIC DNA]</scope>
    <source>
        <strain evidence="4 5">CBS 33761</strain>
    </source>
</reference>
<dbReference type="Gene3D" id="4.10.240.10">
    <property type="entry name" value="Zn(2)-C6 fungal-type DNA-binding domain"/>
    <property type="match status" value="1"/>
</dbReference>
<dbReference type="CDD" id="cd00067">
    <property type="entry name" value="GAL4"/>
    <property type="match status" value="1"/>
</dbReference>